<keyword evidence="1" id="KW-1133">Transmembrane helix</keyword>
<feature type="transmembrane region" description="Helical" evidence="1">
    <location>
        <begin position="93"/>
        <end position="117"/>
    </location>
</feature>
<evidence type="ECO:0000256" key="1">
    <source>
        <dbReference type="SAM" id="Phobius"/>
    </source>
</evidence>
<organism evidence="2 3">
    <name type="scientific">Actinomadura viridis</name>
    <dbReference type="NCBI Taxonomy" id="58110"/>
    <lineage>
        <taxon>Bacteria</taxon>
        <taxon>Bacillati</taxon>
        <taxon>Actinomycetota</taxon>
        <taxon>Actinomycetes</taxon>
        <taxon>Streptosporangiales</taxon>
        <taxon>Thermomonosporaceae</taxon>
        <taxon>Actinomadura</taxon>
    </lineage>
</organism>
<dbReference type="PANTHER" id="PTHR37305">
    <property type="entry name" value="INTEGRAL MEMBRANE PROTEIN-RELATED"/>
    <property type="match status" value="1"/>
</dbReference>
<dbReference type="RefSeq" id="WP_307828706.1">
    <property type="nucleotide sequence ID" value="NZ_BAABES010000013.1"/>
</dbReference>
<gene>
    <name evidence="2" type="ORF">IW256_000429</name>
</gene>
<feature type="transmembrane region" description="Helical" evidence="1">
    <location>
        <begin position="270"/>
        <end position="294"/>
    </location>
</feature>
<dbReference type="Pfam" id="PF12679">
    <property type="entry name" value="ABC2_membrane_2"/>
    <property type="match status" value="1"/>
</dbReference>
<feature type="transmembrane region" description="Helical" evidence="1">
    <location>
        <begin position="225"/>
        <end position="250"/>
    </location>
</feature>
<dbReference type="Proteomes" id="UP000614047">
    <property type="component" value="Unassembled WGS sequence"/>
</dbReference>
<reference evidence="2" key="1">
    <citation type="submission" date="2020-11" db="EMBL/GenBank/DDBJ databases">
        <title>Sequencing the genomes of 1000 actinobacteria strains.</title>
        <authorList>
            <person name="Klenk H.-P."/>
        </authorList>
    </citation>
    <scope>NUCLEOTIDE SEQUENCE</scope>
    <source>
        <strain evidence="2">DSM 43175</strain>
    </source>
</reference>
<dbReference type="PANTHER" id="PTHR37305:SF1">
    <property type="entry name" value="MEMBRANE PROTEIN"/>
    <property type="match status" value="1"/>
</dbReference>
<protein>
    <submittedName>
        <fullName evidence="2">ABC-2 type transport system permease protein</fullName>
    </submittedName>
</protein>
<sequence length="304" mass="31453">MNEGTATAALNGGGPAGAAAGGGDRDGASAAYRVGRTLPLRVEIVRQFRRRRTLVAFGILLALPWVLVAAFQIGGDPGPDGMPSLVDVATAGALNFALFSLFVSTGFLLVVAVALFCGDTVASEAGWSSLRYLLAAPVPRARLLRQKLVVSLGYAAVAVLTLPLMSLVAGAVAFGWGPVELPTGGTFPAGSALGRMGIIVGYALIVQLVVAALAFLLSVTTDSPLGAVGGAVGLVIVSNILDAVTALGGWRDFLPTHWMWAWMDALQPQIQWTGMAKGTAVSVAYSVVLFALAFRRFRSRDVVS</sequence>
<keyword evidence="1" id="KW-0812">Transmembrane</keyword>
<keyword evidence="1" id="KW-0472">Membrane</keyword>
<name>A0A931GKF0_9ACTN</name>
<dbReference type="AlphaFoldDB" id="A0A931GKF0"/>
<evidence type="ECO:0000313" key="3">
    <source>
        <dbReference type="Proteomes" id="UP000614047"/>
    </source>
</evidence>
<dbReference type="EMBL" id="JADOUA010000001">
    <property type="protein sequence ID" value="MBG6086316.1"/>
    <property type="molecule type" value="Genomic_DNA"/>
</dbReference>
<comment type="caution">
    <text evidence="2">The sequence shown here is derived from an EMBL/GenBank/DDBJ whole genome shotgun (WGS) entry which is preliminary data.</text>
</comment>
<feature type="transmembrane region" description="Helical" evidence="1">
    <location>
        <begin position="148"/>
        <end position="176"/>
    </location>
</feature>
<feature type="transmembrane region" description="Helical" evidence="1">
    <location>
        <begin position="54"/>
        <end position="73"/>
    </location>
</feature>
<dbReference type="GO" id="GO:0140359">
    <property type="term" value="F:ABC-type transporter activity"/>
    <property type="evidence" value="ECO:0007669"/>
    <property type="project" value="InterPro"/>
</dbReference>
<proteinExistence type="predicted"/>
<keyword evidence="3" id="KW-1185">Reference proteome</keyword>
<feature type="transmembrane region" description="Helical" evidence="1">
    <location>
        <begin position="196"/>
        <end position="218"/>
    </location>
</feature>
<evidence type="ECO:0000313" key="2">
    <source>
        <dbReference type="EMBL" id="MBG6086316.1"/>
    </source>
</evidence>
<dbReference type="GO" id="GO:0005886">
    <property type="term" value="C:plasma membrane"/>
    <property type="evidence" value="ECO:0007669"/>
    <property type="project" value="UniProtKB-SubCell"/>
</dbReference>
<accession>A0A931GKF0</accession>